<dbReference type="PANTHER" id="PTHR15615:SF27">
    <property type="entry name" value="PHO85 CYCLIN CLG1"/>
    <property type="match status" value="1"/>
</dbReference>
<dbReference type="GO" id="GO:0005634">
    <property type="term" value="C:nucleus"/>
    <property type="evidence" value="ECO:0007669"/>
    <property type="project" value="TreeGrafter"/>
</dbReference>
<feature type="region of interest" description="Disordered" evidence="1">
    <location>
        <begin position="319"/>
        <end position="353"/>
    </location>
</feature>
<dbReference type="AlphaFoldDB" id="A0A1U7LV67"/>
<proteinExistence type="predicted"/>
<sequence length="404" mass="47438">MLAMPVPSYYPIQLTPPYTPPEHEYPSQAYLLGFPENYDIKRQQVPQYTFRDPFLASKGVSYQYEVSSDSTYQFPWNPAFNPSHPPAPHRQRSYYIQPPGLDPRDHPAPMFDRYQQVLHMSPMQHNEKPAKHEQVTGGVSAELDYDQEQMAEYVASMSSSLIYQNDHYQSPTTYVPSQFKKWVSQVLSSTRLPSSTILLALTYLEHRMRNHVTCEGSLHEQTYRYLTIALVFANKFLDDNTFTNKSWAEVTGLEINEINRLELEWFNLIEGRLNSETFNKGWKVWEQSWKTWEKSATLKAEERRQQSLYFNQQHRQQRQSYQRQQQRQSTYAPYPPPSPYAGRPSPETQHQEWEHRRAVDSLCGVDPSFTRDKHRCHFRVWEGCSHPSICRCTEPNLRASSILA</sequence>
<accession>A0A1U7LV67</accession>
<evidence type="ECO:0000313" key="3">
    <source>
        <dbReference type="Proteomes" id="UP000186594"/>
    </source>
</evidence>
<dbReference type="InterPro" id="IPR013922">
    <property type="entry name" value="Cyclin_PHO80-like"/>
</dbReference>
<protein>
    <submittedName>
        <fullName evidence="2">Meiotically up-regulated gene 80 protein</fullName>
    </submittedName>
</protein>
<dbReference type="SUPFAM" id="SSF47954">
    <property type="entry name" value="Cyclin-like"/>
    <property type="match status" value="1"/>
</dbReference>
<dbReference type="GO" id="GO:0016538">
    <property type="term" value="F:cyclin-dependent protein serine/threonine kinase regulator activity"/>
    <property type="evidence" value="ECO:0007669"/>
    <property type="project" value="TreeGrafter"/>
</dbReference>
<evidence type="ECO:0000313" key="2">
    <source>
        <dbReference type="EMBL" id="OLL26442.1"/>
    </source>
</evidence>
<evidence type="ECO:0000256" key="1">
    <source>
        <dbReference type="SAM" id="MobiDB-lite"/>
    </source>
</evidence>
<dbReference type="EMBL" id="LXFE01000183">
    <property type="protein sequence ID" value="OLL26442.1"/>
    <property type="molecule type" value="Genomic_DNA"/>
</dbReference>
<keyword evidence="3" id="KW-1185">Reference proteome</keyword>
<comment type="caution">
    <text evidence="2">The sequence shown here is derived from an EMBL/GenBank/DDBJ whole genome shotgun (WGS) entry which is preliminary data.</text>
</comment>
<dbReference type="STRING" id="1198029.A0A1U7LV67"/>
<feature type="compositionally biased region" description="Low complexity" evidence="1">
    <location>
        <begin position="319"/>
        <end position="332"/>
    </location>
</feature>
<dbReference type="PANTHER" id="PTHR15615">
    <property type="match status" value="1"/>
</dbReference>
<dbReference type="Pfam" id="PF08613">
    <property type="entry name" value="Cyclin"/>
    <property type="match status" value="1"/>
</dbReference>
<dbReference type="GO" id="GO:0019901">
    <property type="term" value="F:protein kinase binding"/>
    <property type="evidence" value="ECO:0007669"/>
    <property type="project" value="InterPro"/>
</dbReference>
<dbReference type="Gene3D" id="1.10.472.10">
    <property type="entry name" value="Cyclin-like"/>
    <property type="match status" value="1"/>
</dbReference>
<dbReference type="CDD" id="cd20557">
    <property type="entry name" value="CYCLIN_ScPCL1-like"/>
    <property type="match status" value="1"/>
</dbReference>
<name>A0A1U7LV67_NEOID</name>
<dbReference type="Proteomes" id="UP000186594">
    <property type="component" value="Unassembled WGS sequence"/>
</dbReference>
<gene>
    <name evidence="2" type="ORF">NEOLI_001277</name>
</gene>
<dbReference type="InterPro" id="IPR036915">
    <property type="entry name" value="Cyclin-like_sf"/>
</dbReference>
<dbReference type="GO" id="GO:0000307">
    <property type="term" value="C:cyclin-dependent protein kinase holoenzyme complex"/>
    <property type="evidence" value="ECO:0007669"/>
    <property type="project" value="TreeGrafter"/>
</dbReference>
<organism evidence="2 3">
    <name type="scientific">Neolecta irregularis (strain DAH-3)</name>
    <dbReference type="NCBI Taxonomy" id="1198029"/>
    <lineage>
        <taxon>Eukaryota</taxon>
        <taxon>Fungi</taxon>
        <taxon>Dikarya</taxon>
        <taxon>Ascomycota</taxon>
        <taxon>Taphrinomycotina</taxon>
        <taxon>Neolectales</taxon>
        <taxon>Neolectaceae</taxon>
        <taxon>Neolecta</taxon>
    </lineage>
</organism>
<dbReference type="OrthoDB" id="244495at2759"/>
<reference evidence="2 3" key="1">
    <citation type="submission" date="2016-04" db="EMBL/GenBank/DDBJ databases">
        <title>Evolutionary innovation and constraint leading to complex multicellularity in the Ascomycota.</title>
        <authorList>
            <person name="Cisse O."/>
            <person name="Nguyen A."/>
            <person name="Hewitt D.A."/>
            <person name="Jedd G."/>
            <person name="Stajich J.E."/>
        </authorList>
    </citation>
    <scope>NUCLEOTIDE SEQUENCE [LARGE SCALE GENOMIC DNA]</scope>
    <source>
        <strain evidence="2 3">DAH-3</strain>
    </source>
</reference>